<accession>A0A8C4VM65</accession>
<dbReference type="GeneTree" id="ENSGT00940000157237"/>
<reference evidence="1" key="1">
    <citation type="submission" date="2025-08" db="UniProtKB">
        <authorList>
            <consortium name="Ensembl"/>
        </authorList>
    </citation>
    <scope>IDENTIFICATION</scope>
</reference>
<dbReference type="OrthoDB" id="10021393at2759"/>
<organism evidence="1 2">
    <name type="scientific">Gopherus evgoodei</name>
    <name type="common">Goodes thornscrub tortoise</name>
    <dbReference type="NCBI Taxonomy" id="1825980"/>
    <lineage>
        <taxon>Eukaryota</taxon>
        <taxon>Metazoa</taxon>
        <taxon>Chordata</taxon>
        <taxon>Craniata</taxon>
        <taxon>Vertebrata</taxon>
        <taxon>Euteleostomi</taxon>
        <taxon>Archelosauria</taxon>
        <taxon>Testudinata</taxon>
        <taxon>Testudines</taxon>
        <taxon>Cryptodira</taxon>
        <taxon>Durocryptodira</taxon>
        <taxon>Testudinoidea</taxon>
        <taxon>Testudinidae</taxon>
        <taxon>Gopherus</taxon>
    </lineage>
</organism>
<evidence type="ECO:0000313" key="2">
    <source>
        <dbReference type="Proteomes" id="UP000694390"/>
    </source>
</evidence>
<dbReference type="AlphaFoldDB" id="A0A8C4VM65"/>
<dbReference type="PANTHER" id="PTHR46785">
    <property type="entry name" value="VON WILLEBRAND FACTOR A DOMAIN-CONTAINING PROTEIN 3B"/>
    <property type="match status" value="1"/>
</dbReference>
<dbReference type="PANTHER" id="PTHR46785:SF1">
    <property type="entry name" value="VON WILLEBRAND FACTOR A DOMAIN-CONTAINING PROTEIN 3B"/>
    <property type="match status" value="1"/>
</dbReference>
<keyword evidence="2" id="KW-1185">Reference proteome</keyword>
<evidence type="ECO:0000313" key="1">
    <source>
        <dbReference type="Ensembl" id="ENSGEVP00005001313.1"/>
    </source>
</evidence>
<reference evidence="1" key="2">
    <citation type="submission" date="2025-09" db="UniProtKB">
        <authorList>
            <consortium name="Ensembl"/>
        </authorList>
    </citation>
    <scope>IDENTIFICATION</scope>
</reference>
<sequence length="101" mass="11253">MYIFKSATKTDPPVPEPKSENYINSKEWLQKNGLKAQKLTLYEALADCTFRHADGVVDIKAKPEDESLQTDAVSTAKIPSNAMSFLASICFSAFQTYNETL</sequence>
<dbReference type="Ensembl" id="ENSGEVT00005001392.1">
    <property type="protein sequence ID" value="ENSGEVP00005001313.1"/>
    <property type="gene ID" value="ENSGEVG00005001030.1"/>
</dbReference>
<proteinExistence type="predicted"/>
<name>A0A8C4VM65_9SAUR</name>
<protein>
    <submittedName>
        <fullName evidence="1">Uncharacterized protein</fullName>
    </submittedName>
</protein>
<dbReference type="Proteomes" id="UP000694390">
    <property type="component" value="Unassembled WGS sequence"/>
</dbReference>